<dbReference type="NCBIfam" id="TIGR02464">
    <property type="entry name" value="ribofla_fusion"/>
    <property type="match status" value="1"/>
</dbReference>
<organism evidence="3 4">
    <name type="scientific">Phlyctema vagabunda</name>
    <dbReference type="NCBI Taxonomy" id="108571"/>
    <lineage>
        <taxon>Eukaryota</taxon>
        <taxon>Fungi</taxon>
        <taxon>Dikarya</taxon>
        <taxon>Ascomycota</taxon>
        <taxon>Pezizomycotina</taxon>
        <taxon>Leotiomycetes</taxon>
        <taxon>Helotiales</taxon>
        <taxon>Dermateaceae</taxon>
        <taxon>Phlyctema</taxon>
    </lineage>
</organism>
<dbReference type="Pfam" id="PF08719">
    <property type="entry name" value="NADAR"/>
    <property type="match status" value="1"/>
</dbReference>
<dbReference type="Proteomes" id="UP001629113">
    <property type="component" value="Unassembled WGS sequence"/>
</dbReference>
<dbReference type="InterPro" id="IPR037238">
    <property type="entry name" value="YbiA-like_sf"/>
</dbReference>
<keyword evidence="4" id="KW-1185">Reference proteome</keyword>
<dbReference type="EMBL" id="JBFCZG010000003">
    <property type="protein sequence ID" value="KAL3424895.1"/>
    <property type="molecule type" value="Genomic_DNA"/>
</dbReference>
<evidence type="ECO:0000313" key="3">
    <source>
        <dbReference type="EMBL" id="KAL3424895.1"/>
    </source>
</evidence>
<protein>
    <recommendedName>
        <fullName evidence="2">NADAR domain-containing protein</fullName>
    </recommendedName>
</protein>
<feature type="domain" description="NADAR" evidence="2">
    <location>
        <begin position="18"/>
        <end position="179"/>
    </location>
</feature>
<feature type="compositionally biased region" description="Basic and acidic residues" evidence="1">
    <location>
        <begin position="215"/>
        <end position="226"/>
    </location>
</feature>
<feature type="compositionally biased region" description="Low complexity" evidence="1">
    <location>
        <begin position="184"/>
        <end position="202"/>
    </location>
</feature>
<gene>
    <name evidence="3" type="ORF">PVAG01_04176</name>
</gene>
<dbReference type="SUPFAM" id="SSF143990">
    <property type="entry name" value="YbiA-like"/>
    <property type="match status" value="1"/>
</dbReference>
<comment type="caution">
    <text evidence="3">The sequence shown here is derived from an EMBL/GenBank/DDBJ whole genome shotgun (WGS) entry which is preliminary data.</text>
</comment>
<evidence type="ECO:0000256" key="1">
    <source>
        <dbReference type="SAM" id="MobiDB-lite"/>
    </source>
</evidence>
<proteinExistence type="predicted"/>
<name>A0ABR4PNN1_9HELO</name>
<sequence length="460" mass="53035">MSIMLHNKEEIIFFFGAQNWLSQHYICAFTDDTGLTFNCGEQYFMYQKALLFDDKYYAAEILATKDPVKMKRLGKKVGTGPGARSWNDEFWRQHDEAIARRGAFYKFQNNLDPKKTLRLQLLSTGSKQLVETAPKSGRTKGDRRWGIGLTSKQALERPKSEWGQNLMGKAIEHARDKIRDLDEGSGCQQQQPTQSCHPQHSSTLGDSHTVIGTMDDSKESTDKTKSDFSQAMIDRWRETGKGRIRNVEDTIELLKIFASDLKEYIYTCRQITATGLVVHGANEMFEDLPPCDEPATIIDQLDPGKDEEYNKFIIERLFVGNPQYRVLKIIALSRKQLSQTYNKLQKFLSYVSIPYLEEMLQDFKGATSMDMAIDYRDWWYKNVDDLSSVVLQIPFEVRRGLDLSKTACERLQHDIQGRSSDLRSTENFDLRCDMIFSHIRKKMLNRETLLTEVNSIFALA</sequence>
<evidence type="ECO:0000313" key="4">
    <source>
        <dbReference type="Proteomes" id="UP001629113"/>
    </source>
</evidence>
<dbReference type="InterPro" id="IPR012816">
    <property type="entry name" value="NADAR"/>
</dbReference>
<dbReference type="CDD" id="cd15457">
    <property type="entry name" value="NADAR"/>
    <property type="match status" value="1"/>
</dbReference>
<feature type="region of interest" description="Disordered" evidence="1">
    <location>
        <begin position="183"/>
        <end position="226"/>
    </location>
</feature>
<reference evidence="3 4" key="1">
    <citation type="submission" date="2024-06" db="EMBL/GenBank/DDBJ databases">
        <title>Complete genome of Phlyctema vagabunda strain 19-DSS-EL-015.</title>
        <authorList>
            <person name="Fiorenzani C."/>
        </authorList>
    </citation>
    <scope>NUCLEOTIDE SEQUENCE [LARGE SCALE GENOMIC DNA]</scope>
    <source>
        <strain evidence="3 4">19-DSS-EL-015</strain>
    </source>
</reference>
<evidence type="ECO:0000259" key="2">
    <source>
        <dbReference type="Pfam" id="PF08719"/>
    </source>
</evidence>
<accession>A0ABR4PNN1</accession>
<dbReference type="Gene3D" id="1.10.357.40">
    <property type="entry name" value="YbiA-like"/>
    <property type="match status" value="1"/>
</dbReference>